<evidence type="ECO:0000313" key="3">
    <source>
        <dbReference type="Proteomes" id="UP000029109"/>
    </source>
</evidence>
<evidence type="ECO:0000313" key="2">
    <source>
        <dbReference type="EMBL" id="KFI83519.1"/>
    </source>
</evidence>
<organism evidence="2 3">
    <name type="scientific">Bifidobacterium pullorum</name>
    <dbReference type="NCBI Taxonomy" id="78448"/>
    <lineage>
        <taxon>Bacteria</taxon>
        <taxon>Bacillati</taxon>
        <taxon>Actinomycetota</taxon>
        <taxon>Actinomycetes</taxon>
        <taxon>Bifidobacteriales</taxon>
        <taxon>Bifidobacteriaceae</taxon>
        <taxon>Bifidobacterium</taxon>
    </lineage>
</organism>
<reference evidence="2 3" key="1">
    <citation type="submission" date="2014-03" db="EMBL/GenBank/DDBJ databases">
        <title>Genomics of Bifidobacteria.</title>
        <authorList>
            <person name="Ventura M."/>
            <person name="Milani C."/>
            <person name="Lugli G.A."/>
        </authorList>
    </citation>
    <scope>NUCLEOTIDE SEQUENCE [LARGE SCALE GENOMIC DNA]</scope>
    <source>
        <strain evidence="2 3">LMG 21816</strain>
    </source>
</reference>
<feature type="compositionally biased region" description="Basic and acidic residues" evidence="1">
    <location>
        <begin position="70"/>
        <end position="82"/>
    </location>
</feature>
<name>A0A7V8KRE1_9BIFI</name>
<comment type="caution">
    <text evidence="2">The sequence shown here is derived from an EMBL/GenBank/DDBJ whole genome shotgun (WGS) entry which is preliminary data.</text>
</comment>
<dbReference type="EMBL" id="JGZJ01000006">
    <property type="protein sequence ID" value="KFI83519.1"/>
    <property type="molecule type" value="Genomic_DNA"/>
</dbReference>
<feature type="compositionally biased region" description="Polar residues" evidence="1">
    <location>
        <begin position="89"/>
        <end position="109"/>
    </location>
</feature>
<evidence type="ECO:0000256" key="1">
    <source>
        <dbReference type="SAM" id="MobiDB-lite"/>
    </source>
</evidence>
<gene>
    <name evidence="2" type="ORF">BPULL_1703</name>
</gene>
<accession>A0A7V8KRE1</accession>
<dbReference type="AlphaFoldDB" id="A0A7V8KRE1"/>
<protein>
    <submittedName>
        <fullName evidence="2">Uncharacterized protein</fullName>
    </submittedName>
</protein>
<feature type="compositionally biased region" description="Polar residues" evidence="1">
    <location>
        <begin position="37"/>
        <end position="66"/>
    </location>
</feature>
<feature type="region of interest" description="Disordered" evidence="1">
    <location>
        <begin position="1"/>
        <end position="109"/>
    </location>
</feature>
<sequence>MEFNSDRASVATLPASVHTSSRPLIPRNQSWHRRENSPSLPGSQSASNPTTRPPSNMHTGTRTPLFSDNPIKRDTCTRDVAGERMTMANGKNTEHPSTPNARSSAEVSVTSDRTAYDRFGPCIKRAATAALASTCIMCGNSCCSIFATISRTPDSKICVRCVISTPANGTPRLLTSNTNVGPSTIPIPASERSLPATATDRHPASKIVTFSPNTLDSTKAKASASFVLDNRRCKSLDNMSSCARYRNRPRTIAVLID</sequence>
<dbReference type="Proteomes" id="UP000029109">
    <property type="component" value="Unassembled WGS sequence"/>
</dbReference>
<proteinExistence type="predicted"/>